<evidence type="ECO:0000313" key="2">
    <source>
        <dbReference type="EMBL" id="OCF32329.1"/>
    </source>
</evidence>
<protein>
    <submittedName>
        <fullName evidence="2">Uncharacterized protein</fullName>
    </submittedName>
</protein>
<dbReference type="EMBL" id="KI669509">
    <property type="protein sequence ID" value="OCF32329.1"/>
    <property type="molecule type" value="Genomic_DNA"/>
</dbReference>
<evidence type="ECO:0000313" key="3">
    <source>
        <dbReference type="Proteomes" id="UP000092666"/>
    </source>
</evidence>
<reference evidence="3" key="2">
    <citation type="submission" date="2013-12" db="EMBL/GenBank/DDBJ databases">
        <title>Evolution of pathogenesis and genome organization in the Tremellales.</title>
        <authorList>
            <person name="Cuomo C."/>
            <person name="Litvintseva A."/>
            <person name="Heitman J."/>
            <person name="Chen Y."/>
            <person name="Sun S."/>
            <person name="Springer D."/>
            <person name="Dromer F."/>
            <person name="Young S."/>
            <person name="Zeng Q."/>
            <person name="Chapman S."/>
            <person name="Gujja S."/>
            <person name="Saif S."/>
            <person name="Birren B."/>
        </authorList>
    </citation>
    <scope>NUCLEOTIDE SEQUENCE [LARGE SCALE GENOMIC DNA]</scope>
    <source>
        <strain evidence="3">BCC8398</strain>
    </source>
</reference>
<proteinExistence type="predicted"/>
<gene>
    <name evidence="2" type="ORF">I316_05997</name>
</gene>
<dbReference type="Proteomes" id="UP000092666">
    <property type="component" value="Unassembled WGS sequence"/>
</dbReference>
<sequence length="202" mass="20687">MRFSSILAAALLTFSLGAVAHPIEELEERGGKSTPSYSVTKFGNINVLTDNNGAFAGLISQEAKWGGDNSAQVAAGQSNTIKQSQKRGGSKYPAGFSVVKVGNVNILTDNNGAFAGIIAQSSSKGGSNSAGVLAQQENDIHQSQKRGGSKYPSGWNVVKVGNVNILTDNNGAFAGVIAQSSKGGSNDAGVIAQQANTITQSQ</sequence>
<accession>A0A1B9GMI3</accession>
<dbReference type="OrthoDB" id="2560396at2759"/>
<keyword evidence="3" id="KW-1185">Reference proteome</keyword>
<feature type="signal peptide" evidence="1">
    <location>
        <begin position="1"/>
        <end position="20"/>
    </location>
</feature>
<organism evidence="2 3">
    <name type="scientific">Kwoniella heveanensis BCC8398</name>
    <dbReference type="NCBI Taxonomy" id="1296120"/>
    <lineage>
        <taxon>Eukaryota</taxon>
        <taxon>Fungi</taxon>
        <taxon>Dikarya</taxon>
        <taxon>Basidiomycota</taxon>
        <taxon>Agaricomycotina</taxon>
        <taxon>Tremellomycetes</taxon>
        <taxon>Tremellales</taxon>
        <taxon>Cryptococcaceae</taxon>
        <taxon>Kwoniella</taxon>
    </lineage>
</organism>
<keyword evidence="1" id="KW-0732">Signal</keyword>
<reference evidence="2 3" key="1">
    <citation type="submission" date="2013-07" db="EMBL/GenBank/DDBJ databases">
        <title>The Genome Sequence of Cryptococcus heveanensis BCC8398.</title>
        <authorList>
            <consortium name="The Broad Institute Genome Sequencing Platform"/>
            <person name="Cuomo C."/>
            <person name="Litvintseva A."/>
            <person name="Chen Y."/>
            <person name="Heitman J."/>
            <person name="Sun S."/>
            <person name="Springer D."/>
            <person name="Dromer F."/>
            <person name="Young S.K."/>
            <person name="Zeng Q."/>
            <person name="Gargeya S."/>
            <person name="Fitzgerald M."/>
            <person name="Abouelleil A."/>
            <person name="Alvarado L."/>
            <person name="Berlin A.M."/>
            <person name="Chapman S.B."/>
            <person name="Dewar J."/>
            <person name="Goldberg J."/>
            <person name="Griggs A."/>
            <person name="Gujja S."/>
            <person name="Hansen M."/>
            <person name="Howarth C."/>
            <person name="Imamovic A."/>
            <person name="Larimer J."/>
            <person name="McCowan C."/>
            <person name="Murphy C."/>
            <person name="Pearson M."/>
            <person name="Priest M."/>
            <person name="Roberts A."/>
            <person name="Saif S."/>
            <person name="Shea T."/>
            <person name="Sykes S."/>
            <person name="Wortman J."/>
            <person name="Nusbaum C."/>
            <person name="Birren B."/>
        </authorList>
    </citation>
    <scope>NUCLEOTIDE SEQUENCE [LARGE SCALE GENOMIC DNA]</scope>
    <source>
        <strain evidence="2 3">BCC8398</strain>
    </source>
</reference>
<name>A0A1B9GMI3_9TREE</name>
<feature type="chain" id="PRO_5008627167" evidence="1">
    <location>
        <begin position="21"/>
        <end position="202"/>
    </location>
</feature>
<evidence type="ECO:0000256" key="1">
    <source>
        <dbReference type="SAM" id="SignalP"/>
    </source>
</evidence>
<dbReference type="AlphaFoldDB" id="A0A1B9GMI3"/>